<keyword evidence="2" id="KW-0479">Metal-binding</keyword>
<keyword evidence="5" id="KW-0862">Zinc</keyword>
<dbReference type="SMART" id="SM00184">
    <property type="entry name" value="RING"/>
    <property type="match status" value="1"/>
</dbReference>
<dbReference type="GeneID" id="3974366"/>
<dbReference type="EMBL" id="DQ123841">
    <property type="protein sequence ID" value="AAZ38250.1"/>
    <property type="molecule type" value="Genomic_DNA"/>
</dbReference>
<evidence type="ECO:0000256" key="5">
    <source>
        <dbReference type="ARBA" id="ARBA00022833"/>
    </source>
</evidence>
<evidence type="ECO:0000256" key="2">
    <source>
        <dbReference type="ARBA" id="ARBA00022723"/>
    </source>
</evidence>
<keyword evidence="9" id="KW-1185">Reference proteome</keyword>
<organism evidence="8 9">
    <name type="scientific">Agrotis segetum nuclear polyhedrosis virus</name>
    <name type="common">AsNPV</name>
    <dbReference type="NCBI Taxonomy" id="1962501"/>
    <lineage>
        <taxon>Viruses</taxon>
        <taxon>Viruses incertae sedis</taxon>
        <taxon>Naldaviricetes</taxon>
        <taxon>Lefavirales</taxon>
        <taxon>Baculoviridae</taxon>
        <taxon>Alphabaculovirus</taxon>
        <taxon>Alphabaculovirus agsegetum</taxon>
    </lineage>
</organism>
<dbReference type="OrthoDB" id="28393at10239"/>
<evidence type="ECO:0000256" key="4">
    <source>
        <dbReference type="ARBA" id="ARBA00022786"/>
    </source>
</evidence>
<dbReference type="SUPFAM" id="SSF57850">
    <property type="entry name" value="RING/U-box"/>
    <property type="match status" value="1"/>
</dbReference>
<evidence type="ECO:0000313" key="8">
    <source>
        <dbReference type="EMBL" id="AAZ38250.1"/>
    </source>
</evidence>
<dbReference type="PROSITE" id="PS00518">
    <property type="entry name" value="ZF_RING_1"/>
    <property type="match status" value="1"/>
</dbReference>
<reference evidence="8 9" key="2">
    <citation type="journal article" date="2006" name="J. Gen. Virol.">
        <title>Genome sequence of an enhancin gene-rich nucleopolyhedrovirus (NPV) from Agrotis segetum: collinearity with Spodoptera exigua multiple NPV.</title>
        <authorList>
            <person name="Jakubowska A.K."/>
            <person name="Peters S.A."/>
            <person name="Ziemnicka J."/>
            <person name="Vlak J.M."/>
            <person name="van Oers M.M."/>
        </authorList>
    </citation>
    <scope>NUCLEOTIDE SEQUENCE [LARGE SCALE GENOMIC DNA]</scope>
</reference>
<feature type="domain" description="RING-type" evidence="7">
    <location>
        <begin position="141"/>
        <end position="197"/>
    </location>
</feature>
<proteinExistence type="predicted"/>
<accession>Q287I8</accession>
<evidence type="ECO:0000259" key="7">
    <source>
        <dbReference type="PROSITE" id="PS50089"/>
    </source>
</evidence>
<sequence>MNTVQTDGAPVIVRGQVISTVGQLDNNNNYVYFNIIDDDEEHDEDMQENEDEFHDSTIFNEDGTFDIRGTHATLDELHPDIFAIIDYYGLQSYYNVDEDGYDDDDDEEEDYFDYDELQKIGSVFVVKQKFRQLTDIINAECCICLEKLDDYVTSTDEDGNAVKQNKQISQIEECRHGFCSECLFNWLKEHDMCPMCRTVCKRINLCK</sequence>
<keyword evidence="3 6" id="KW-0863">Zinc-finger</keyword>
<dbReference type="PANTHER" id="PTHR45676:SF41">
    <property type="entry name" value="RING-H2 FINGER PROTEIN ATL66"/>
    <property type="match status" value="1"/>
</dbReference>
<dbReference type="KEGG" id="vg:3974366"/>
<protein>
    <submittedName>
        <fullName evidence="8">ORF-84</fullName>
    </submittedName>
</protein>
<evidence type="ECO:0000256" key="3">
    <source>
        <dbReference type="ARBA" id="ARBA00022771"/>
    </source>
</evidence>
<dbReference type="InterPro" id="IPR017907">
    <property type="entry name" value="Znf_RING_CS"/>
</dbReference>
<dbReference type="PANTHER" id="PTHR45676">
    <property type="entry name" value="RING-H2 FINGER PROTEIN ATL51-RELATED"/>
    <property type="match status" value="1"/>
</dbReference>
<dbReference type="Gene3D" id="3.30.40.10">
    <property type="entry name" value="Zinc/RING finger domain, C3HC4 (zinc finger)"/>
    <property type="match status" value="1"/>
</dbReference>
<organismHost>
    <name type="scientific">Lepidoptera</name>
    <name type="common">moths &amp; butterflies</name>
    <dbReference type="NCBI Taxonomy" id="7088"/>
</organismHost>
<dbReference type="PROSITE" id="PS50089">
    <property type="entry name" value="ZF_RING_2"/>
    <property type="match status" value="1"/>
</dbReference>
<keyword evidence="4" id="KW-0833">Ubl conjugation pathway</keyword>
<evidence type="ECO:0000256" key="6">
    <source>
        <dbReference type="PROSITE-ProRule" id="PRU00175"/>
    </source>
</evidence>
<dbReference type="InterPro" id="IPR024766">
    <property type="entry name" value="Znf_RING_H2"/>
</dbReference>
<comment type="pathway">
    <text evidence="1">Protein modification; protein ubiquitination.</text>
</comment>
<dbReference type="GO" id="GO:0008270">
    <property type="term" value="F:zinc ion binding"/>
    <property type="evidence" value="ECO:0007669"/>
    <property type="project" value="UniProtKB-KW"/>
</dbReference>
<dbReference type="RefSeq" id="YP_529754.1">
    <property type="nucleotide sequence ID" value="NC_007921.1"/>
</dbReference>
<dbReference type="Pfam" id="PF12678">
    <property type="entry name" value="zf-rbx1"/>
    <property type="match status" value="1"/>
</dbReference>
<dbReference type="InterPro" id="IPR013083">
    <property type="entry name" value="Znf_RING/FYVE/PHD"/>
</dbReference>
<name>Q287I8_NPVAS</name>
<dbReference type="Proteomes" id="UP000204644">
    <property type="component" value="Segment"/>
</dbReference>
<dbReference type="InterPro" id="IPR001841">
    <property type="entry name" value="Znf_RING"/>
</dbReference>
<evidence type="ECO:0000313" key="9">
    <source>
        <dbReference type="Proteomes" id="UP000204644"/>
    </source>
</evidence>
<reference evidence="9" key="1">
    <citation type="journal article" date="2005" name="J. Invertebr. Pathol.">
        <title>Molecular characterization of Agrotis segetum nucleopolyhedrovirus from Poland.</title>
        <authorList>
            <person name="Jakubowska A."/>
            <person name="van Oers M.M."/>
            <person name="Ziemnicka J."/>
            <person name="Lipa J.J."/>
            <person name="Vlak J.M."/>
        </authorList>
    </citation>
    <scope>NUCLEOTIDE SEQUENCE [LARGE SCALE GENOMIC DNA]</scope>
</reference>
<evidence type="ECO:0000256" key="1">
    <source>
        <dbReference type="ARBA" id="ARBA00004906"/>
    </source>
</evidence>